<name>A0A375HHZ6_9BURK</name>
<dbReference type="Proteomes" id="UP000255505">
    <property type="component" value="Plasmid II"/>
</dbReference>
<geneLocation type="plasmid" evidence="1">
    <name>II</name>
</geneLocation>
<protein>
    <submittedName>
        <fullName evidence="1">Uncharacterized protein</fullName>
    </submittedName>
</protein>
<reference evidence="1 2" key="1">
    <citation type="submission" date="2018-01" db="EMBL/GenBank/DDBJ databases">
        <authorList>
            <person name="Gaut B.S."/>
            <person name="Morton B.R."/>
            <person name="Clegg M.T."/>
            <person name="Duvall M.R."/>
        </authorList>
    </citation>
    <scope>NUCLEOTIDE SEQUENCE [LARGE SCALE GENOMIC DNA]</scope>
    <source>
        <strain evidence="1">Cupriavidus taiwanensis LMG 19425</strain>
        <plasmid evidence="2">Plasmid ii</plasmid>
    </source>
</reference>
<dbReference type="AlphaFoldDB" id="A0A375HHZ6"/>
<sequence>MQTFLWRCLKFHSTDGNHVLRKPITYRGYPLNIIAAGKQSRER</sequence>
<proteinExistence type="predicted"/>
<dbReference type="EMBL" id="LT991977">
    <property type="protein sequence ID" value="SPK74277.1"/>
    <property type="molecule type" value="Genomic_DNA"/>
</dbReference>
<accession>A0A375HHZ6</accession>
<organism evidence="1 2">
    <name type="scientific">Cupriavidus taiwanensis</name>
    <dbReference type="NCBI Taxonomy" id="164546"/>
    <lineage>
        <taxon>Bacteria</taxon>
        <taxon>Pseudomonadati</taxon>
        <taxon>Pseudomonadota</taxon>
        <taxon>Betaproteobacteria</taxon>
        <taxon>Burkholderiales</taxon>
        <taxon>Burkholderiaceae</taxon>
        <taxon>Cupriavidus</taxon>
    </lineage>
</organism>
<evidence type="ECO:0000313" key="2">
    <source>
        <dbReference type="Proteomes" id="UP000255505"/>
    </source>
</evidence>
<gene>
    <name evidence="1" type="ORF">CT19425_MP10003</name>
</gene>
<evidence type="ECO:0000313" key="1">
    <source>
        <dbReference type="EMBL" id="SPK74277.1"/>
    </source>
</evidence>
<keyword evidence="1" id="KW-0614">Plasmid</keyword>